<dbReference type="Proteomes" id="UP001333110">
    <property type="component" value="Unassembled WGS sequence"/>
</dbReference>
<evidence type="ECO:0000313" key="1">
    <source>
        <dbReference type="EMBL" id="KAK4829690.1"/>
    </source>
</evidence>
<keyword evidence="2" id="KW-1185">Reference proteome</keyword>
<proteinExistence type="predicted"/>
<reference evidence="1 2" key="1">
    <citation type="journal article" date="2023" name="J. Hered.">
        <title>Chromosome-level genome of the wood stork (Mycteria americana) provides insight into avian chromosome evolution.</title>
        <authorList>
            <person name="Flamio R. Jr."/>
            <person name="Ramstad K.M."/>
        </authorList>
    </citation>
    <scope>NUCLEOTIDE SEQUENCE [LARGE SCALE GENOMIC DNA]</scope>
    <source>
        <strain evidence="1">JAX WOST 10</strain>
    </source>
</reference>
<dbReference type="AlphaFoldDB" id="A0AAN7PFF9"/>
<protein>
    <recommendedName>
        <fullName evidence="3">Reverse transcriptase domain-containing protein</fullName>
    </recommendedName>
</protein>
<name>A0AAN7PFF9_MYCAM</name>
<gene>
    <name evidence="1" type="ORF">QYF61_006065</name>
</gene>
<accession>A0AAN7PFF9</accession>
<organism evidence="1 2">
    <name type="scientific">Mycteria americana</name>
    <name type="common">Wood stork</name>
    <dbReference type="NCBI Taxonomy" id="33587"/>
    <lineage>
        <taxon>Eukaryota</taxon>
        <taxon>Metazoa</taxon>
        <taxon>Chordata</taxon>
        <taxon>Craniata</taxon>
        <taxon>Vertebrata</taxon>
        <taxon>Euteleostomi</taxon>
        <taxon>Archelosauria</taxon>
        <taxon>Archosauria</taxon>
        <taxon>Dinosauria</taxon>
        <taxon>Saurischia</taxon>
        <taxon>Theropoda</taxon>
        <taxon>Coelurosauria</taxon>
        <taxon>Aves</taxon>
        <taxon>Neognathae</taxon>
        <taxon>Neoaves</taxon>
        <taxon>Aequornithes</taxon>
        <taxon>Ciconiiformes</taxon>
        <taxon>Ciconiidae</taxon>
        <taxon>Mycteria</taxon>
    </lineage>
</organism>
<dbReference type="PANTHER" id="PTHR33332">
    <property type="entry name" value="REVERSE TRANSCRIPTASE DOMAIN-CONTAINING PROTEIN"/>
    <property type="match status" value="1"/>
</dbReference>
<dbReference type="EMBL" id="JAUNZN010000001">
    <property type="protein sequence ID" value="KAK4829690.1"/>
    <property type="molecule type" value="Genomic_DNA"/>
</dbReference>
<evidence type="ECO:0008006" key="3">
    <source>
        <dbReference type="Google" id="ProtNLM"/>
    </source>
</evidence>
<comment type="caution">
    <text evidence="1">The sequence shown here is derived from an EMBL/GenBank/DDBJ whole genome shotgun (WGS) entry which is preliminary data.</text>
</comment>
<evidence type="ECO:0000313" key="2">
    <source>
        <dbReference type="Proteomes" id="UP001333110"/>
    </source>
</evidence>
<sequence>MKKMEPDFSQWCPVTGGNGHKLKHKKFCLHARKNFYCEAGQTLEQLSREVTKSLSLEIFKTRLDMASIFTTVRDRVLNEIGFSFDQRDLDKLKKWAHVNLMRFNKAKCKLLHLGQPQASIQYRLGDEGIQSSPVEKGLGILVDEKLDMSQQCALAAQKANHILGCIKRIMVSRSREYRVQLWSPQHSKDTERVWRRATKMIRRMELLSYEEKLRELGLFSLEKRRLQGDLTAAFQYLLIGKMGTDILVGPVAMGQEIKYREDIVYDEGGETLEQVAQRGSRCPIPGNIQGQVGRGF</sequence>